<gene>
    <name evidence="2" type="ORF">DFH08DRAFT_809245</name>
</gene>
<evidence type="ECO:0000313" key="3">
    <source>
        <dbReference type="Proteomes" id="UP001218218"/>
    </source>
</evidence>
<sequence length="529" mass="58925">MTASFRDPCPRTVKNSVPSFSGDNQFRAWPREKHGEPRPNKKTLDLRLVNERVKLIDGVVGRARQGFKRIRSGSVRSASQVVPPELWQQIFSYLSTSLDVKAVSLTCTCFRQLAQPLLFSKMSIHPAPPALALHSFQTNKYRRRASQRLEFFLSPLIAPAVRECWIHSPSVEDDGLPTDLLMDTIFDGLRKLPNLKVLGCQSVRLTSKRLEALHALTLTTVTLESCLSDLTDFTLHPALPLSSVTFRYHDSSSRDGILPPLFSLFLSPCHLQRLSATSPEILSAITLRRPFTRLLQLELPADCLADFESFVAALSHLPNLERITLTTNPDGRPPPRATALSALPTSLLPHLNFYRGPHNYAALFSYTGRMHTLELTLPAKAHRLLHTLSHLPPETHHALDFLSFRLAGPVPTSLLESVHTLLPALRTLGINDPAVQPSHLHALLTCTAPRPHIRSFRIRVEGRGRDNPWIPPMEEASDAVDCFKKIRAEVERVYPGLGTLKLLYGVEGGAVVWRRDGATGKLVQAAILQ</sequence>
<dbReference type="Proteomes" id="UP001218218">
    <property type="component" value="Unassembled WGS sequence"/>
</dbReference>
<reference evidence="2" key="1">
    <citation type="submission" date="2023-03" db="EMBL/GenBank/DDBJ databases">
        <title>Massive genome expansion in bonnet fungi (Mycena s.s.) driven by repeated elements and novel gene families across ecological guilds.</title>
        <authorList>
            <consortium name="Lawrence Berkeley National Laboratory"/>
            <person name="Harder C.B."/>
            <person name="Miyauchi S."/>
            <person name="Viragh M."/>
            <person name="Kuo A."/>
            <person name="Thoen E."/>
            <person name="Andreopoulos B."/>
            <person name="Lu D."/>
            <person name="Skrede I."/>
            <person name="Drula E."/>
            <person name="Henrissat B."/>
            <person name="Morin E."/>
            <person name="Kohler A."/>
            <person name="Barry K."/>
            <person name="LaButti K."/>
            <person name="Morin E."/>
            <person name="Salamov A."/>
            <person name="Lipzen A."/>
            <person name="Mereny Z."/>
            <person name="Hegedus B."/>
            <person name="Baldrian P."/>
            <person name="Stursova M."/>
            <person name="Weitz H."/>
            <person name="Taylor A."/>
            <person name="Grigoriev I.V."/>
            <person name="Nagy L.G."/>
            <person name="Martin F."/>
            <person name="Kauserud H."/>
        </authorList>
    </citation>
    <scope>NUCLEOTIDE SEQUENCE</scope>
    <source>
        <strain evidence="2">CBHHK002</strain>
    </source>
</reference>
<dbReference type="InterPro" id="IPR036047">
    <property type="entry name" value="F-box-like_dom_sf"/>
</dbReference>
<feature type="domain" description="F-box" evidence="1">
    <location>
        <begin position="82"/>
        <end position="124"/>
    </location>
</feature>
<proteinExistence type="predicted"/>
<evidence type="ECO:0000313" key="2">
    <source>
        <dbReference type="EMBL" id="KAJ7347508.1"/>
    </source>
</evidence>
<dbReference type="InterPro" id="IPR001810">
    <property type="entry name" value="F-box_dom"/>
</dbReference>
<dbReference type="CDD" id="cd09917">
    <property type="entry name" value="F-box_SF"/>
    <property type="match status" value="1"/>
</dbReference>
<comment type="caution">
    <text evidence="2">The sequence shown here is derived from an EMBL/GenBank/DDBJ whole genome shotgun (WGS) entry which is preliminary data.</text>
</comment>
<protein>
    <recommendedName>
        <fullName evidence="1">F-box domain-containing protein</fullName>
    </recommendedName>
</protein>
<dbReference type="Pfam" id="PF12937">
    <property type="entry name" value="F-box-like"/>
    <property type="match status" value="1"/>
</dbReference>
<accession>A0AAD7A1A1</accession>
<name>A0AAD7A1A1_9AGAR</name>
<organism evidence="2 3">
    <name type="scientific">Mycena albidolilacea</name>
    <dbReference type="NCBI Taxonomy" id="1033008"/>
    <lineage>
        <taxon>Eukaryota</taxon>
        <taxon>Fungi</taxon>
        <taxon>Dikarya</taxon>
        <taxon>Basidiomycota</taxon>
        <taxon>Agaricomycotina</taxon>
        <taxon>Agaricomycetes</taxon>
        <taxon>Agaricomycetidae</taxon>
        <taxon>Agaricales</taxon>
        <taxon>Marasmiineae</taxon>
        <taxon>Mycenaceae</taxon>
        <taxon>Mycena</taxon>
    </lineage>
</organism>
<dbReference type="SUPFAM" id="SSF81383">
    <property type="entry name" value="F-box domain"/>
    <property type="match status" value="1"/>
</dbReference>
<keyword evidence="3" id="KW-1185">Reference proteome</keyword>
<dbReference type="AlphaFoldDB" id="A0AAD7A1A1"/>
<dbReference type="EMBL" id="JARIHO010000019">
    <property type="protein sequence ID" value="KAJ7347508.1"/>
    <property type="molecule type" value="Genomic_DNA"/>
</dbReference>
<dbReference type="SUPFAM" id="SSF52058">
    <property type="entry name" value="L domain-like"/>
    <property type="match status" value="1"/>
</dbReference>
<evidence type="ECO:0000259" key="1">
    <source>
        <dbReference type="Pfam" id="PF12937"/>
    </source>
</evidence>